<comment type="function">
    <text evidence="5">Adaptins are components of the adaptor complexes which link clathrin to receptors in coated vesicles. Clathrin-associated protein complexes are believed to interact with the cytoplasmic tails of membrane proteins, leading to their selection and concentration.</text>
</comment>
<keyword evidence="5" id="KW-0254">Endocytosis</keyword>
<keyword evidence="5" id="KW-0168">Coated pit</keyword>
<feature type="domain" description="Clathrin/coatomer adaptor adaptin-like N-terminal" evidence="8">
    <location>
        <begin position="26"/>
        <end position="594"/>
    </location>
</feature>
<evidence type="ECO:0000313" key="10">
    <source>
        <dbReference type="Proteomes" id="UP000323011"/>
    </source>
</evidence>
<keyword evidence="2 5" id="KW-0813">Transport</keyword>
<feature type="region of interest" description="Disordered" evidence="7">
    <location>
        <begin position="621"/>
        <end position="695"/>
    </location>
</feature>
<dbReference type="PANTHER" id="PTHR22780">
    <property type="entry name" value="ADAPTIN, ALPHA/GAMMA/EPSILON"/>
    <property type="match status" value="1"/>
</dbReference>
<dbReference type="InterPro" id="IPR013041">
    <property type="entry name" value="Clathrin_app_Ig-like_sf"/>
</dbReference>
<evidence type="ECO:0000256" key="5">
    <source>
        <dbReference type="PIRNR" id="PIRNR037091"/>
    </source>
</evidence>
<dbReference type="Proteomes" id="UP000323011">
    <property type="component" value="Unassembled WGS sequence"/>
</dbReference>
<name>A0A5A8CX06_CAFRO</name>
<organism evidence="9 10">
    <name type="scientific">Cafeteria roenbergensis</name>
    <name type="common">Marine flagellate</name>
    <dbReference type="NCBI Taxonomy" id="33653"/>
    <lineage>
        <taxon>Eukaryota</taxon>
        <taxon>Sar</taxon>
        <taxon>Stramenopiles</taxon>
        <taxon>Bigyra</taxon>
        <taxon>Opalozoa</taxon>
        <taxon>Bicosoecida</taxon>
        <taxon>Cafeteriaceae</taxon>
        <taxon>Cafeteria</taxon>
    </lineage>
</organism>
<evidence type="ECO:0000256" key="6">
    <source>
        <dbReference type="PIRSR" id="PIRSR037091-1"/>
    </source>
</evidence>
<evidence type="ECO:0000256" key="7">
    <source>
        <dbReference type="SAM" id="MobiDB-lite"/>
    </source>
</evidence>
<evidence type="ECO:0000256" key="3">
    <source>
        <dbReference type="ARBA" id="ARBA00022927"/>
    </source>
</evidence>
<keyword evidence="3 5" id="KW-0653">Protein transport</keyword>
<gene>
    <name evidence="9" type="ORF">FNF29_00801</name>
</gene>
<dbReference type="InterPro" id="IPR050840">
    <property type="entry name" value="Adaptor_Complx_Large_Subunit"/>
</dbReference>
<dbReference type="InterPro" id="IPR017104">
    <property type="entry name" value="AP2_complex_asu"/>
</dbReference>
<evidence type="ECO:0000259" key="8">
    <source>
        <dbReference type="Pfam" id="PF01602"/>
    </source>
</evidence>
<feature type="compositionally biased region" description="Basic and acidic residues" evidence="7">
    <location>
        <begin position="621"/>
        <end position="639"/>
    </location>
</feature>
<reference evidence="9 10" key="1">
    <citation type="submission" date="2019-07" db="EMBL/GenBank/DDBJ databases">
        <title>Genomes of Cafeteria roenbergensis.</title>
        <authorList>
            <person name="Fischer M.G."/>
            <person name="Hackl T."/>
            <person name="Roman M."/>
        </authorList>
    </citation>
    <scope>NUCLEOTIDE SEQUENCE [LARGE SCALE GENOMIC DNA]</scope>
    <source>
        <strain evidence="9 10">BVI</strain>
    </source>
</reference>
<evidence type="ECO:0000256" key="2">
    <source>
        <dbReference type="ARBA" id="ARBA00022448"/>
    </source>
</evidence>
<dbReference type="EMBL" id="VLTN01000003">
    <property type="protein sequence ID" value="KAA0156690.1"/>
    <property type="molecule type" value="Genomic_DNA"/>
</dbReference>
<dbReference type="Pfam" id="PF01602">
    <property type="entry name" value="Adaptin_N"/>
    <property type="match status" value="1"/>
</dbReference>
<comment type="subcellular location">
    <subcellularLocation>
        <location evidence="1">Endomembrane system</location>
        <topology evidence="1">Peripheral membrane protein</topology>
    </subcellularLocation>
    <subcellularLocation>
        <location evidence="5">Membrane</location>
        <location evidence="5">Coated pit</location>
    </subcellularLocation>
</comment>
<dbReference type="Gene3D" id="1.25.10.10">
    <property type="entry name" value="Leucine-rich Repeat Variant"/>
    <property type="match status" value="1"/>
</dbReference>
<dbReference type="InterPro" id="IPR016024">
    <property type="entry name" value="ARM-type_fold"/>
</dbReference>
<keyword evidence="10" id="KW-1185">Reference proteome</keyword>
<dbReference type="Gene3D" id="2.60.40.1230">
    <property type="match status" value="1"/>
</dbReference>
<feature type="compositionally biased region" description="Low complexity" evidence="7">
    <location>
        <begin position="640"/>
        <end position="653"/>
    </location>
</feature>
<dbReference type="SUPFAM" id="SSF49348">
    <property type="entry name" value="Clathrin adaptor appendage domain"/>
    <property type="match status" value="1"/>
</dbReference>
<feature type="binding site" evidence="6">
    <location>
        <begin position="8"/>
        <end position="9"/>
    </location>
    <ligand>
        <name>a 1,2-diacyl-sn-glycero-3-phospho-(1D-myo-inositol-3,4,5-trisphosphate)</name>
        <dbReference type="ChEBI" id="CHEBI:57836"/>
    </ligand>
</feature>
<dbReference type="GO" id="GO:0030122">
    <property type="term" value="C:AP-2 adaptor complex"/>
    <property type="evidence" value="ECO:0007669"/>
    <property type="project" value="InterPro"/>
</dbReference>
<accession>A0A5A8CX06</accession>
<dbReference type="AlphaFoldDB" id="A0A5A8CX06"/>
<dbReference type="InterPro" id="IPR011989">
    <property type="entry name" value="ARM-like"/>
</dbReference>
<comment type="caution">
    <text evidence="9">The sequence shown here is derived from an EMBL/GenBank/DDBJ whole genome shotgun (WGS) entry which is preliminary data.</text>
</comment>
<sequence length="976" mass="105504">MAQSLMMRGLTNYITELRASKNREDEEARVDKELGNIRAKFTAARLSEYDRRKYVWKMMYTSMLGYEVDFGLSEVLNLIQFPGFKDKCVGYTAATVLMSAASDTMPAMLRAMRGDIAAADPMLQCLALTASANFGGSKIADDIGDTVRSVLFGAMVPTAVRKKAALVLLRLFRVKPSLLPVPDYTSRLIDMLELPTLGEKQAVLCLILGVLAKNGVEHFAPLLPRLITMLNAVAVDSHADPHYVYHKVACPWYRVRILRALRHFPFPTDKTVQVPLTDVLTDVLRGTPVTKSLNHNNASHAILFEAINIVIRYGTNGPASLRERAVEHLSKYVNIREPNVRYLGLEGLTRMASLPGTREQVLRQQKAILISLKERDISLRRRALDLLFATCGRDNAEEIVGELVTHLITADSAIRSEMVLKIAILAERFAPNLRWYVDVVLKLLAHAGDHVSDDIWHRAVQIVTNNPPLQRYAAVKMFQAVETSMAHETAVKVAAYILGEFGFLLQEPAAGESATGDADDATTVSGSKQFVALHQHFDRVAPESRVLLLSAYAKLQHLYEAELDHVLTPIFEAHTTVLNEELQQRAVEYLSLKAQSDDLKGRVLEAMPAFEERESVLEARLKDTSKTAKDVDEWGKEADGAAVAADSPAASAPTPGRAKRAKGGAVGPDDESSSSGNEAEPAAQEDEDILGLGGDDAGFMGGADDAFGAAAAGDSPNIVASRGVPSGSLGAVRTALFSFLDRGRTRAGLFADDTVQLGAVVEFRGALGRLRLHIVNKSDGDLRNIEIDCPGTDAVATSIVDVPDRVPAGERPALEIRFKCMRPFADLIPITVSFHSGPMSATVEHSYALRAPVFTTSFLEAVALPMDALKARWGALAGEPKAARATVPVLRDPAAVLRAIGAEVVQASPEHGALGAATFRTEATNPDGKKISVGCLFKVSPQGSETAIEVRSQHGLVTRGLVNSIKAAFAHGVGSA</sequence>
<dbReference type="GO" id="GO:0035615">
    <property type="term" value="F:clathrin adaptor activity"/>
    <property type="evidence" value="ECO:0007669"/>
    <property type="project" value="InterPro"/>
</dbReference>
<proteinExistence type="inferred from homology"/>
<feature type="binding site" evidence="6">
    <location>
        <position position="49"/>
    </location>
    <ligand>
        <name>a 1,2-diacyl-sn-glycero-3-phospho-(1D-myo-inositol-3,4,5-trisphosphate)</name>
        <dbReference type="ChEBI" id="CHEBI:57836"/>
    </ligand>
</feature>
<feature type="binding site" evidence="6">
    <location>
        <position position="40"/>
    </location>
    <ligand>
        <name>a 1,2-diacyl-sn-glycero-3-phospho-(1D-myo-inositol-3,4,5-trisphosphate)</name>
        <dbReference type="ChEBI" id="CHEBI:57836"/>
    </ligand>
</feature>
<comment type="similarity">
    <text evidence="5">Belongs to the adaptor complexes large subunit family.</text>
</comment>
<protein>
    <recommendedName>
        <fullName evidence="5">AP-2 complex subunit alpha</fullName>
    </recommendedName>
</protein>
<dbReference type="OMA" id="GYVYYGV"/>
<dbReference type="InterPro" id="IPR002553">
    <property type="entry name" value="Clathrin/coatomer_adapt-like_N"/>
</dbReference>
<evidence type="ECO:0000256" key="1">
    <source>
        <dbReference type="ARBA" id="ARBA00004184"/>
    </source>
</evidence>
<dbReference type="SUPFAM" id="SSF48371">
    <property type="entry name" value="ARM repeat"/>
    <property type="match status" value="1"/>
</dbReference>
<dbReference type="PIRSF" id="PIRSF037091">
    <property type="entry name" value="AP2_complex_alpha"/>
    <property type="match status" value="1"/>
</dbReference>
<dbReference type="GO" id="GO:0006886">
    <property type="term" value="P:intracellular protein transport"/>
    <property type="evidence" value="ECO:0007669"/>
    <property type="project" value="UniProtKB-UniRule"/>
</dbReference>
<keyword evidence="4 5" id="KW-0472">Membrane</keyword>
<evidence type="ECO:0000313" key="9">
    <source>
        <dbReference type="EMBL" id="KAA0156690.1"/>
    </source>
</evidence>
<feature type="binding site" evidence="6">
    <location>
        <begin position="53"/>
        <end position="57"/>
    </location>
    <ligand>
        <name>a 1,2-diacyl-sn-glycero-3-phospho-(1D-myo-inositol-3,4,5-trisphosphate)</name>
        <dbReference type="ChEBI" id="CHEBI:57836"/>
    </ligand>
</feature>
<evidence type="ECO:0000256" key="4">
    <source>
        <dbReference type="ARBA" id="ARBA00023136"/>
    </source>
</evidence>
<dbReference type="GO" id="GO:0072583">
    <property type="term" value="P:clathrin-dependent endocytosis"/>
    <property type="evidence" value="ECO:0007669"/>
    <property type="project" value="InterPro"/>
</dbReference>